<evidence type="ECO:0000313" key="11">
    <source>
        <dbReference type="EMBL" id="CAK9437198.1"/>
    </source>
</evidence>
<comment type="similarity">
    <text evidence="3 10">Belongs to the RFT1 family.</text>
</comment>
<dbReference type="PANTHER" id="PTHR13117:SF5">
    <property type="entry name" value="PROTEIN RFT1 HOMOLOG"/>
    <property type="match status" value="1"/>
</dbReference>
<evidence type="ECO:0000256" key="7">
    <source>
        <dbReference type="ARBA" id="ARBA00023136"/>
    </source>
</evidence>
<feature type="transmembrane region" description="Helical" evidence="10">
    <location>
        <begin position="415"/>
        <end position="437"/>
    </location>
</feature>
<feature type="transmembrane region" description="Helical" evidence="10">
    <location>
        <begin position="343"/>
        <end position="363"/>
    </location>
</feature>
<feature type="transmembrane region" description="Helical" evidence="10">
    <location>
        <begin position="383"/>
        <end position="403"/>
    </location>
</feature>
<keyword evidence="5 10" id="KW-0256">Endoplasmic reticulum</keyword>
<accession>A0ABP0ZJI5</accession>
<keyword evidence="10" id="KW-0813">Transport</keyword>
<keyword evidence="4 10" id="KW-0812">Transmembrane</keyword>
<evidence type="ECO:0000256" key="6">
    <source>
        <dbReference type="ARBA" id="ARBA00022989"/>
    </source>
</evidence>
<proteinExistence type="inferred from homology"/>
<keyword evidence="12" id="KW-1185">Reference proteome</keyword>
<evidence type="ECO:0000256" key="8">
    <source>
        <dbReference type="ARBA" id="ARBA00044793"/>
    </source>
</evidence>
<dbReference type="Pfam" id="PF04506">
    <property type="entry name" value="Rft-1"/>
    <property type="match status" value="1"/>
</dbReference>
<evidence type="ECO:0000256" key="1">
    <source>
        <dbReference type="ARBA" id="ARBA00004477"/>
    </source>
</evidence>
<evidence type="ECO:0000256" key="10">
    <source>
        <dbReference type="RuleBase" id="RU365067"/>
    </source>
</evidence>
<feature type="transmembrane region" description="Helical" evidence="10">
    <location>
        <begin position="132"/>
        <end position="154"/>
    </location>
</feature>
<keyword evidence="6 10" id="KW-1133">Transmembrane helix</keyword>
<comment type="caution">
    <text evidence="10">Lacks conserved residue(s) required for the propagation of feature annotation.</text>
</comment>
<dbReference type="GeneID" id="92206775"/>
<evidence type="ECO:0000256" key="5">
    <source>
        <dbReference type="ARBA" id="ARBA00022824"/>
    </source>
</evidence>
<protein>
    <recommendedName>
        <fullName evidence="8 10">Man(5)GlcNAc(2)-PP-dolichol translocation protein RFT1</fullName>
    </recommendedName>
</protein>
<comment type="pathway">
    <text evidence="2">Protein modification; protein glycosylation.</text>
</comment>
<evidence type="ECO:0000256" key="9">
    <source>
        <dbReference type="ARBA" id="ARBA00045912"/>
    </source>
</evidence>
<name>A0ABP0ZJI5_9ASCO</name>
<organism evidence="11 12">
    <name type="scientific">Lodderomyces beijingensis</name>
    <dbReference type="NCBI Taxonomy" id="1775926"/>
    <lineage>
        <taxon>Eukaryota</taxon>
        <taxon>Fungi</taxon>
        <taxon>Dikarya</taxon>
        <taxon>Ascomycota</taxon>
        <taxon>Saccharomycotina</taxon>
        <taxon>Pichiomycetes</taxon>
        <taxon>Debaryomycetaceae</taxon>
        <taxon>Candida/Lodderomyces clade</taxon>
        <taxon>Lodderomyces</taxon>
    </lineage>
</organism>
<feature type="transmembrane region" description="Helical" evidence="10">
    <location>
        <begin position="92"/>
        <end position="112"/>
    </location>
</feature>
<dbReference type="InterPro" id="IPR007594">
    <property type="entry name" value="RFT1"/>
</dbReference>
<dbReference type="PANTHER" id="PTHR13117">
    <property type="entry name" value="ENDOPLASMIC RETICULUM MULTISPAN TRANSMEMBRANE PROTEIN-RELATED"/>
    <property type="match status" value="1"/>
</dbReference>
<reference evidence="11 12" key="1">
    <citation type="submission" date="2024-03" db="EMBL/GenBank/DDBJ databases">
        <authorList>
            <person name="Brejova B."/>
        </authorList>
    </citation>
    <scope>NUCLEOTIDE SEQUENCE [LARGE SCALE GENOMIC DNA]</scope>
    <source>
        <strain evidence="11 12">CBS 14171</strain>
    </source>
</reference>
<sequence>MTKAVLKHKENVVELSAKGISSLVLVQVVTKLFTFILNQGLVRFITPQVFGLAAYVELLQSTILFFSREAVRLSAQRIPQRKTKWKSLQETINLGFLAIVIGAPVTLVVGYVQGYRSANFQDHLLHLPFSRIAIGLLLASVALELAIEPIYCLYQYELKFSERSKYEGVAVFVKCAVTFFGVGILSRKLFVVGNEFDGAAVLSFASGQFAYALTLAVLYSNSFVKYRNVKNLPVRYALHRVVASHSKCFDAGVLQIFKGFFVQMIFKQLLTEGDKIVISHVCTIEEQGTYAVISNYGSIIARLLFQPLEESTRLMLTKITTAVTKTKEDTVAQSFTYIKMISLFYFNLCLCILLAGVTNGPFLLKFMLGARGHWADTNIFELFALYVAYMPFLAFNGVLEAFFTSLGTSRDLQKYSLFMTLLTVAILGMSYCLISVLNLGLQGLLFANMANMSMRIGYCFLALRNYYSATDYKLSLRTVLHYIGPSVFTLVVVWVGQYLFVFHRESILTKDWIELGKSAICSIYLLANLMILERKNLSHTVAKVFKIKDL</sequence>
<evidence type="ECO:0000313" key="12">
    <source>
        <dbReference type="Proteomes" id="UP001497383"/>
    </source>
</evidence>
<dbReference type="RefSeq" id="XP_066828517.1">
    <property type="nucleotide sequence ID" value="XM_066971482.1"/>
</dbReference>
<dbReference type="Proteomes" id="UP001497383">
    <property type="component" value="Chromosome 2"/>
</dbReference>
<evidence type="ECO:0000256" key="4">
    <source>
        <dbReference type="ARBA" id="ARBA00022692"/>
    </source>
</evidence>
<feature type="transmembrane region" description="Helical" evidence="10">
    <location>
        <begin position="198"/>
        <end position="220"/>
    </location>
</feature>
<gene>
    <name evidence="11" type="ORF">LODBEIA_P15790</name>
</gene>
<comment type="function">
    <text evidence="9 10">Intramembrane glycolipid transporter that operates in the biosynthetic pathway of dolichol-linked oligosaccharides, the glycan precursors employed in protein asparagine (N)-glycosylation. The sequential addition of sugars to dolichol pyrophosphate produces dolichol-linked oligosaccharides containing fourteen sugars, including two GlcNAcs, nine mannoses and three glucoses. Once assembled, the oligosaccharide is transferred from the lipid to nascent proteins by oligosaccharyltransferases. The assembly of dolichol-linked oligosaccharides begins on the cytosolic side of the endoplasmic reticulum membrane and finishes in its lumen. RFT1 could mediate the translocation of the cytosolically oriented intermediate DolPP-GlcNAc2Man5, produced by ALG11, into the ER lumen where dolichol-linked oligosaccharides assembly continues. However, the intramembrane lipid transporter activity could not be confirmed in vitro.</text>
</comment>
<dbReference type="EMBL" id="OZ022406">
    <property type="protein sequence ID" value="CAK9437198.1"/>
    <property type="molecule type" value="Genomic_DNA"/>
</dbReference>
<feature type="transmembrane region" description="Helical" evidence="10">
    <location>
        <begin position="166"/>
        <end position="186"/>
    </location>
</feature>
<evidence type="ECO:0000256" key="2">
    <source>
        <dbReference type="ARBA" id="ARBA00004922"/>
    </source>
</evidence>
<evidence type="ECO:0000256" key="3">
    <source>
        <dbReference type="ARBA" id="ARBA00010288"/>
    </source>
</evidence>
<feature type="transmembrane region" description="Helical" evidence="10">
    <location>
        <begin position="479"/>
        <end position="500"/>
    </location>
</feature>
<comment type="subcellular location">
    <subcellularLocation>
        <location evidence="1 10">Endoplasmic reticulum membrane</location>
        <topology evidence="1 10">Multi-pass membrane protein</topology>
    </subcellularLocation>
</comment>
<keyword evidence="7 10" id="KW-0472">Membrane</keyword>